<name>A0A059G8N3_9PROT</name>
<dbReference type="NCBIfam" id="TIGR00008">
    <property type="entry name" value="infA"/>
    <property type="match status" value="1"/>
</dbReference>
<sequence length="72" mass="8434">MSKEELIEFEGTVVELLPNATFRVKLENEHEIIAHTAGKLRKNRIRVLTGDKVMVEMTPYDLTKGRITYRFR</sequence>
<dbReference type="InterPro" id="IPR003029">
    <property type="entry name" value="S1_domain"/>
</dbReference>
<evidence type="ECO:0000256" key="5">
    <source>
        <dbReference type="NCBIfam" id="TIGR00008"/>
    </source>
</evidence>
<dbReference type="GO" id="GO:0043022">
    <property type="term" value="F:ribosome binding"/>
    <property type="evidence" value="ECO:0007669"/>
    <property type="project" value="UniProtKB-UniRule"/>
</dbReference>
<dbReference type="Pfam" id="PF01176">
    <property type="entry name" value="eIF-1a"/>
    <property type="match status" value="1"/>
</dbReference>
<reference evidence="7 8" key="1">
    <citation type="journal article" date="2014" name="Antonie Van Leeuwenhoek">
        <title>Hyphomonas beringensis sp. nov. and Hyphomonas chukchiensis sp. nov., isolated from surface seawater of the Bering Sea and Chukchi Sea.</title>
        <authorList>
            <person name="Li C."/>
            <person name="Lai Q."/>
            <person name="Li G."/>
            <person name="Dong C."/>
            <person name="Wang J."/>
            <person name="Liao Y."/>
            <person name="Shao Z."/>
        </authorList>
    </citation>
    <scope>NUCLEOTIDE SEQUENCE [LARGE SCALE GENOMIC DNA]</scope>
    <source>
        <strain evidence="7 8">SCH89</strain>
    </source>
</reference>
<dbReference type="PATRIC" id="fig|1280953.3.peg.1650"/>
<dbReference type="FunFam" id="2.40.50.140:FF:000002">
    <property type="entry name" value="Translation initiation factor IF-1"/>
    <property type="match status" value="1"/>
</dbReference>
<dbReference type="SMART" id="SM00316">
    <property type="entry name" value="S1"/>
    <property type="match status" value="1"/>
</dbReference>
<accession>A0A059G8N3</accession>
<evidence type="ECO:0000256" key="4">
    <source>
        <dbReference type="HAMAP-Rule" id="MF_00075"/>
    </source>
</evidence>
<proteinExistence type="inferred from homology"/>
<keyword evidence="3 4" id="KW-0648">Protein biosynthesis</keyword>
<dbReference type="CDD" id="cd04451">
    <property type="entry name" value="S1_IF1"/>
    <property type="match status" value="1"/>
</dbReference>
<organism evidence="7 8">
    <name type="scientific">Hyphomonas oceanitis SCH89</name>
    <dbReference type="NCBI Taxonomy" id="1280953"/>
    <lineage>
        <taxon>Bacteria</taxon>
        <taxon>Pseudomonadati</taxon>
        <taxon>Pseudomonadota</taxon>
        <taxon>Alphaproteobacteria</taxon>
        <taxon>Hyphomonadales</taxon>
        <taxon>Hyphomonadaceae</taxon>
        <taxon>Hyphomonas</taxon>
    </lineage>
</organism>
<evidence type="ECO:0000256" key="2">
    <source>
        <dbReference type="ARBA" id="ARBA00022540"/>
    </source>
</evidence>
<evidence type="ECO:0000313" key="7">
    <source>
        <dbReference type="EMBL" id="KDA02905.1"/>
    </source>
</evidence>
<dbReference type="SUPFAM" id="SSF50249">
    <property type="entry name" value="Nucleic acid-binding proteins"/>
    <property type="match status" value="1"/>
</dbReference>
<dbReference type="EMBL" id="ARYL01000010">
    <property type="protein sequence ID" value="KDA02905.1"/>
    <property type="molecule type" value="Genomic_DNA"/>
</dbReference>
<gene>
    <name evidence="4 7" type="primary">infA</name>
    <name evidence="7" type="ORF">HOC_08167</name>
</gene>
<keyword evidence="8" id="KW-1185">Reference proteome</keyword>
<keyword evidence="4" id="KW-0694">RNA-binding</keyword>
<protein>
    <recommendedName>
        <fullName evidence="4 5">Translation initiation factor IF-1</fullName>
    </recommendedName>
</protein>
<dbReference type="InterPro" id="IPR004368">
    <property type="entry name" value="TIF_IF1"/>
</dbReference>
<keyword evidence="2 4" id="KW-0396">Initiation factor</keyword>
<keyword evidence="4" id="KW-0963">Cytoplasm</keyword>
<dbReference type="PANTHER" id="PTHR33370:SF1">
    <property type="entry name" value="TRANSLATION INITIATION FACTOR IF-1, CHLOROPLASTIC"/>
    <property type="match status" value="1"/>
</dbReference>
<dbReference type="HAMAP" id="MF_00075">
    <property type="entry name" value="IF_1"/>
    <property type="match status" value="1"/>
</dbReference>
<evidence type="ECO:0000313" key="8">
    <source>
        <dbReference type="Proteomes" id="UP000024942"/>
    </source>
</evidence>
<evidence type="ECO:0000259" key="6">
    <source>
        <dbReference type="PROSITE" id="PS50832"/>
    </source>
</evidence>
<dbReference type="PANTHER" id="PTHR33370">
    <property type="entry name" value="TRANSLATION INITIATION FACTOR IF-1, CHLOROPLASTIC"/>
    <property type="match status" value="1"/>
</dbReference>
<dbReference type="eggNOG" id="COG0361">
    <property type="taxonomic scope" value="Bacteria"/>
</dbReference>
<dbReference type="GO" id="GO:0003743">
    <property type="term" value="F:translation initiation factor activity"/>
    <property type="evidence" value="ECO:0007669"/>
    <property type="project" value="UniProtKB-UniRule"/>
</dbReference>
<dbReference type="GO" id="GO:0005829">
    <property type="term" value="C:cytosol"/>
    <property type="evidence" value="ECO:0007669"/>
    <property type="project" value="TreeGrafter"/>
</dbReference>
<comment type="function">
    <text evidence="4">One of the essential components for the initiation of protein synthesis. Stabilizes the binding of IF-2 and IF-3 on the 30S subunit to which N-formylmethionyl-tRNA(fMet) subsequently binds. Helps modulate mRNA selection, yielding the 30S pre-initiation complex (PIC). Upon addition of the 50S ribosomal subunit IF-1, IF-2 and IF-3 are released leaving the mature 70S translation initiation complex.</text>
</comment>
<dbReference type="Gene3D" id="2.40.50.140">
    <property type="entry name" value="Nucleic acid-binding proteins"/>
    <property type="match status" value="1"/>
</dbReference>
<dbReference type="AlphaFoldDB" id="A0A059G8N3"/>
<dbReference type="PROSITE" id="PS50832">
    <property type="entry name" value="S1_IF1_TYPE"/>
    <property type="match status" value="1"/>
</dbReference>
<feature type="domain" description="S1-like" evidence="6">
    <location>
        <begin position="1"/>
        <end position="72"/>
    </location>
</feature>
<dbReference type="InterPro" id="IPR006196">
    <property type="entry name" value="RNA-binding_domain_S1_IF1"/>
</dbReference>
<comment type="subcellular location">
    <subcellularLocation>
        <location evidence="4">Cytoplasm</location>
    </subcellularLocation>
</comment>
<dbReference type="STRING" id="1280953.HOC_08167"/>
<dbReference type="GO" id="GO:0019843">
    <property type="term" value="F:rRNA binding"/>
    <property type="evidence" value="ECO:0007669"/>
    <property type="project" value="UniProtKB-UniRule"/>
</dbReference>
<dbReference type="OrthoDB" id="9803250at2"/>
<comment type="subunit">
    <text evidence="4">Component of the 30S ribosomal translation pre-initiation complex which assembles on the 30S ribosome in the order IF-2 and IF-3, IF-1 and N-formylmethionyl-tRNA(fMet); mRNA recruitment can occur at any time during PIC assembly.</text>
</comment>
<keyword evidence="4" id="KW-0699">rRNA-binding</keyword>
<evidence type="ECO:0000256" key="1">
    <source>
        <dbReference type="ARBA" id="ARBA00010939"/>
    </source>
</evidence>
<dbReference type="InterPro" id="IPR012340">
    <property type="entry name" value="NA-bd_OB-fold"/>
</dbReference>
<dbReference type="RefSeq" id="WP_034739045.1">
    <property type="nucleotide sequence ID" value="NZ_ARYL01000010.1"/>
</dbReference>
<comment type="similarity">
    <text evidence="1 4">Belongs to the IF-1 family.</text>
</comment>
<comment type="caution">
    <text evidence="7">The sequence shown here is derived from an EMBL/GenBank/DDBJ whole genome shotgun (WGS) entry which is preliminary data.</text>
</comment>
<evidence type="ECO:0000256" key="3">
    <source>
        <dbReference type="ARBA" id="ARBA00022917"/>
    </source>
</evidence>
<dbReference type="Proteomes" id="UP000024942">
    <property type="component" value="Unassembled WGS sequence"/>
</dbReference>